<evidence type="ECO:0000256" key="7">
    <source>
        <dbReference type="ARBA" id="ARBA00022730"/>
    </source>
</evidence>
<evidence type="ECO:0000256" key="1">
    <source>
        <dbReference type="ARBA" id="ARBA00008115"/>
    </source>
</evidence>
<name>A0ABP0YQH3_9ROSI</name>
<keyword evidence="2" id="KW-0690">Ribosome biogenesis</keyword>
<dbReference type="Gene3D" id="3.40.1280.10">
    <property type="match status" value="1"/>
</dbReference>
<dbReference type="InterPro" id="IPR029026">
    <property type="entry name" value="tRNA_m1G_MTases_N"/>
</dbReference>
<evidence type="ECO:0000313" key="11">
    <source>
        <dbReference type="Proteomes" id="UP001642487"/>
    </source>
</evidence>
<evidence type="ECO:0000256" key="6">
    <source>
        <dbReference type="ARBA" id="ARBA00022691"/>
    </source>
</evidence>
<evidence type="ECO:0000256" key="9">
    <source>
        <dbReference type="SAM" id="MobiDB-lite"/>
    </source>
</evidence>
<dbReference type="Proteomes" id="UP001642487">
    <property type="component" value="Chromosome 5"/>
</dbReference>
<keyword evidence="6" id="KW-0949">S-adenosyl-L-methionine</keyword>
<sequence>MVRPFAAKGKKRKKAEKYDRDEDGGESTGPAKKPLVDNEPDEEPPKEDFQELEGIPIVPEDPNSANNAGVIFVLERASLEVAKVGKNYQLLNSDDHSNFLRRNNRNPGDYRPDILHQALLAIFDSRIAKAGRLKVVYVKTEKGLLIEIKPYVRLPRTQKRFYGVMLQLLQKLSITAAGKREKLFRVIKNPVAQYLPANSHKMGFSHSSDKLVKMRNYLDGVKDDVDLVFVVGAMAHGKIETDYTDDLLAISEYPLSASCCIADICKDLAEKWNVG</sequence>
<organism evidence="10 11">
    <name type="scientific">Citrullus colocynthis</name>
    <name type="common">colocynth</name>
    <dbReference type="NCBI Taxonomy" id="252529"/>
    <lineage>
        <taxon>Eukaryota</taxon>
        <taxon>Viridiplantae</taxon>
        <taxon>Streptophyta</taxon>
        <taxon>Embryophyta</taxon>
        <taxon>Tracheophyta</taxon>
        <taxon>Spermatophyta</taxon>
        <taxon>Magnoliopsida</taxon>
        <taxon>eudicotyledons</taxon>
        <taxon>Gunneridae</taxon>
        <taxon>Pentapetalae</taxon>
        <taxon>rosids</taxon>
        <taxon>fabids</taxon>
        <taxon>Cucurbitales</taxon>
        <taxon>Cucurbitaceae</taxon>
        <taxon>Benincaseae</taxon>
        <taxon>Citrullus</taxon>
    </lineage>
</organism>
<accession>A0ABP0YQH3</accession>
<protein>
    <recommendedName>
        <fullName evidence="12">Ribosomal RNA small subunit methyltransferase NEP1</fullName>
    </recommendedName>
</protein>
<dbReference type="InterPro" id="IPR005304">
    <property type="entry name" value="Rbsml_bgen_MeTrfase_EMG1/NEP1"/>
</dbReference>
<evidence type="ECO:0000256" key="8">
    <source>
        <dbReference type="ARBA" id="ARBA00022884"/>
    </source>
</evidence>
<evidence type="ECO:0000256" key="4">
    <source>
        <dbReference type="ARBA" id="ARBA00022603"/>
    </source>
</evidence>
<proteinExistence type="inferred from homology"/>
<dbReference type="PANTHER" id="PTHR12636:SF5">
    <property type="entry name" value="RIBOSOMAL RNA SMALL SUBUNIT METHYLTRANSFERASE NEP1"/>
    <property type="match status" value="1"/>
</dbReference>
<keyword evidence="7" id="KW-0699">rRNA-binding</keyword>
<evidence type="ECO:0000256" key="2">
    <source>
        <dbReference type="ARBA" id="ARBA00022517"/>
    </source>
</evidence>
<evidence type="ECO:0000256" key="3">
    <source>
        <dbReference type="ARBA" id="ARBA00022552"/>
    </source>
</evidence>
<evidence type="ECO:0000313" key="10">
    <source>
        <dbReference type="EMBL" id="CAK9322770.1"/>
    </source>
</evidence>
<dbReference type="SUPFAM" id="SSF75217">
    <property type="entry name" value="alpha/beta knot"/>
    <property type="match status" value="1"/>
</dbReference>
<keyword evidence="4" id="KW-0489">Methyltransferase</keyword>
<keyword evidence="3" id="KW-0698">rRNA processing</keyword>
<evidence type="ECO:0000256" key="5">
    <source>
        <dbReference type="ARBA" id="ARBA00022679"/>
    </source>
</evidence>
<keyword evidence="8" id="KW-0694">RNA-binding</keyword>
<feature type="region of interest" description="Disordered" evidence="9">
    <location>
        <begin position="1"/>
        <end position="49"/>
    </location>
</feature>
<dbReference type="CDD" id="cd18088">
    <property type="entry name" value="Nep1-like"/>
    <property type="match status" value="1"/>
</dbReference>
<evidence type="ECO:0008006" key="12">
    <source>
        <dbReference type="Google" id="ProtNLM"/>
    </source>
</evidence>
<dbReference type="PANTHER" id="PTHR12636">
    <property type="entry name" value="NEP1/MRA1"/>
    <property type="match status" value="1"/>
</dbReference>
<dbReference type="EMBL" id="OZ021739">
    <property type="protein sequence ID" value="CAK9322770.1"/>
    <property type="molecule type" value="Genomic_DNA"/>
</dbReference>
<keyword evidence="11" id="KW-1185">Reference proteome</keyword>
<comment type="similarity">
    <text evidence="1">Belongs to the class IV-like SAM-binding methyltransferase superfamily. RNA methyltransferase NEP1 family.</text>
</comment>
<reference evidence="10 11" key="1">
    <citation type="submission" date="2024-03" db="EMBL/GenBank/DDBJ databases">
        <authorList>
            <person name="Gkanogiannis A."/>
            <person name="Becerra Lopez-Lavalle L."/>
        </authorList>
    </citation>
    <scope>NUCLEOTIDE SEQUENCE [LARGE SCALE GENOMIC DNA]</scope>
</reference>
<keyword evidence="5" id="KW-0808">Transferase</keyword>
<gene>
    <name evidence="10" type="ORF">CITCOLO1_LOCUS14933</name>
</gene>
<dbReference type="Pfam" id="PF03587">
    <property type="entry name" value="EMG1"/>
    <property type="match status" value="1"/>
</dbReference>
<dbReference type="InterPro" id="IPR029028">
    <property type="entry name" value="Alpha/beta_knot_MTases"/>
</dbReference>